<keyword evidence="1" id="KW-0472">Membrane</keyword>
<dbReference type="EMBL" id="CP137624">
    <property type="protein sequence ID" value="WPK13454.1"/>
    <property type="molecule type" value="Genomic_DNA"/>
</dbReference>
<name>A0ABZ0S1B9_9BACI</name>
<dbReference type="SUPFAM" id="SSF158745">
    <property type="entry name" value="LanC-like"/>
    <property type="match status" value="2"/>
</dbReference>
<dbReference type="PROSITE" id="PS50011">
    <property type="entry name" value="PROTEIN_KINASE_DOM"/>
    <property type="match status" value="1"/>
</dbReference>
<keyword evidence="1" id="KW-1133">Transmembrane helix</keyword>
<dbReference type="Pfam" id="PF00069">
    <property type="entry name" value="Pkinase"/>
    <property type="match status" value="1"/>
</dbReference>
<sequence>MKEFMHEFETKYLKVDINNFYFKANLKNEKHMTISDAFPFRYTIFDNAQHLQGWKIHLSPTLDQYPLVLSQVTKILQNKRISFKYVADMRAFTFLSSKNTSISQFGKYITIYPSDKAEFIEIIERIYSEISCETGVQVPSDQRYKNSSFIYYRYGAAFPKYEISNENERNYNIMNGFAELKEDVRKGYFTLPSGIEDPFENSTWSDEIIQEVPVKGHLTNNTFSVNKILRHCATGNVYEGYNDVNNEAVIIKEGRLGGIPSMEEPLYRAQKARMNEFQFFNENSDKYNMLFPKAIDYFYDEDSVFIIMEKLEGKSLKEFITESPILKPEKSEEEKADFIKSLKDIFNQIFDFILQLHSNDLVFNDISDDNFFITAENKVALIDAEGISNIQDNKWYGMGTDRFMYRMPKGIKSEAKDLYMFSQLILYSVIGRNKGYSFDEKYYEKEYSAILYKLPIGTRGLFNAGMMLMNHVLKGNLTSDVSAEFKELLFTDEETSPLNENSLQPKDLIARIGNIEKILLRYYSNLFADNPNNIFKFATSDYHHNRLSLVYGLPGVSLCLRDFNIIDDQQLLDVAHILQEYALKNENISRLNDGLVFGKAGFTLYLSQAGVPMENNHFFFNLIKALSKYNFVNLDFANGLSGIYVSLKLINQSGNYPDLSKWITIVKQHLGSTTWPISKYQGLEYGNTGLAFSLIFAEENIDNWDIAYKNIGEDLQTVKDDSIFSGLSYSVQEWPNIRSPYLFSGSAGSILVLLHYYHNTGEPDWAFLKELVLSLKSPFFYNYGVTYGTTGLALVIMGILLLPNIPQDFKEELEDMLTHKINYVATHFQSNNGAIGFLGDKQSFYADDFGNGGLGILKVFKLYKEYVADKLTWDNLSFSSLPILPCKQENLVNNKEYVL</sequence>
<dbReference type="InterPro" id="IPR000719">
    <property type="entry name" value="Prot_kinase_dom"/>
</dbReference>
<dbReference type="InterPro" id="IPR057929">
    <property type="entry name" value="RamC_N"/>
</dbReference>
<dbReference type="Pfam" id="PF25816">
    <property type="entry name" value="RamC_N"/>
    <property type="match status" value="1"/>
</dbReference>
<dbReference type="Gene3D" id="3.30.2430.10">
    <property type="entry name" value="phosphothreonine lyase"/>
    <property type="match status" value="1"/>
</dbReference>
<organism evidence="3 4">
    <name type="scientific">Lysinibacillus louembei</name>
    <dbReference type="NCBI Taxonomy" id="1470088"/>
    <lineage>
        <taxon>Bacteria</taxon>
        <taxon>Bacillati</taxon>
        <taxon>Bacillota</taxon>
        <taxon>Bacilli</taxon>
        <taxon>Bacillales</taxon>
        <taxon>Bacillaceae</taxon>
        <taxon>Lysinibacillus</taxon>
    </lineage>
</organism>
<evidence type="ECO:0000313" key="4">
    <source>
        <dbReference type="Proteomes" id="UP001322664"/>
    </source>
</evidence>
<gene>
    <name evidence="3" type="ORF">R6U77_07190</name>
</gene>
<keyword evidence="1" id="KW-0812">Transmembrane</keyword>
<feature type="domain" description="Protein kinase" evidence="2">
    <location>
        <begin position="223"/>
        <end position="509"/>
    </location>
</feature>
<dbReference type="InterPro" id="IPR038498">
    <property type="entry name" value="OspF/SpvC_sf"/>
</dbReference>
<dbReference type="InterPro" id="IPR011009">
    <property type="entry name" value="Kinase-like_dom_sf"/>
</dbReference>
<dbReference type="Proteomes" id="UP001322664">
    <property type="component" value="Chromosome"/>
</dbReference>
<dbReference type="Gene3D" id="1.10.510.10">
    <property type="entry name" value="Transferase(Phosphotransferase) domain 1"/>
    <property type="match status" value="1"/>
</dbReference>
<evidence type="ECO:0000259" key="2">
    <source>
        <dbReference type="PROSITE" id="PS50011"/>
    </source>
</evidence>
<accession>A0ABZ0S1B9</accession>
<evidence type="ECO:0000256" key="1">
    <source>
        <dbReference type="SAM" id="Phobius"/>
    </source>
</evidence>
<dbReference type="RefSeq" id="WP_319837964.1">
    <property type="nucleotide sequence ID" value="NZ_CP137624.1"/>
</dbReference>
<dbReference type="SMART" id="SM00220">
    <property type="entry name" value="S_TKc"/>
    <property type="match status" value="1"/>
</dbReference>
<reference evidence="3 4" key="1">
    <citation type="submission" date="2023-09" db="EMBL/GenBank/DDBJ databases">
        <authorList>
            <person name="Page C.A."/>
            <person name="Perez-Diaz I.M."/>
        </authorList>
    </citation>
    <scope>NUCLEOTIDE SEQUENCE [LARGE SCALE GENOMIC DNA]</scope>
    <source>
        <strain evidence="3 4">Ll15</strain>
    </source>
</reference>
<evidence type="ECO:0000313" key="3">
    <source>
        <dbReference type="EMBL" id="WPK13454.1"/>
    </source>
</evidence>
<feature type="transmembrane region" description="Helical" evidence="1">
    <location>
        <begin position="779"/>
        <end position="802"/>
    </location>
</feature>
<dbReference type="SUPFAM" id="SSF56112">
    <property type="entry name" value="Protein kinase-like (PK-like)"/>
    <property type="match status" value="1"/>
</dbReference>
<keyword evidence="4" id="KW-1185">Reference proteome</keyword>
<proteinExistence type="predicted"/>
<protein>
    <recommendedName>
        <fullName evidence="2">Protein kinase domain-containing protein</fullName>
    </recommendedName>
</protein>
<dbReference type="Gene3D" id="1.50.10.20">
    <property type="match status" value="1"/>
</dbReference>